<dbReference type="InterPro" id="IPR007248">
    <property type="entry name" value="Mpv17_PMP22"/>
</dbReference>
<dbReference type="Proteomes" id="UP000092460">
    <property type="component" value="Unassembled WGS sequence"/>
</dbReference>
<dbReference type="STRING" id="67801.A0A1B0BMM7"/>
<dbReference type="GO" id="GO:0015267">
    <property type="term" value="F:channel activity"/>
    <property type="evidence" value="ECO:0007669"/>
    <property type="project" value="TreeGrafter"/>
</dbReference>
<reference evidence="7" key="2">
    <citation type="submission" date="2020-05" db="UniProtKB">
        <authorList>
            <consortium name="EnsemblMetazoa"/>
        </authorList>
    </citation>
    <scope>IDENTIFICATION</scope>
    <source>
        <strain evidence="7">IAEA</strain>
    </source>
</reference>
<dbReference type="GO" id="GO:1901858">
    <property type="term" value="P:regulation of mitochondrial DNA metabolic process"/>
    <property type="evidence" value="ECO:0007669"/>
    <property type="project" value="TreeGrafter"/>
</dbReference>
<evidence type="ECO:0000256" key="4">
    <source>
        <dbReference type="ARBA" id="ARBA00022989"/>
    </source>
</evidence>
<keyword evidence="5" id="KW-0472">Membrane</keyword>
<evidence type="ECO:0000256" key="3">
    <source>
        <dbReference type="ARBA" id="ARBA00022692"/>
    </source>
</evidence>
<dbReference type="GO" id="GO:0005739">
    <property type="term" value="C:mitochondrion"/>
    <property type="evidence" value="ECO:0007669"/>
    <property type="project" value="TreeGrafter"/>
</dbReference>
<evidence type="ECO:0000256" key="6">
    <source>
        <dbReference type="ARBA" id="ARBA00049743"/>
    </source>
</evidence>
<name>A0A1B0BMM7_9MUSC</name>
<comment type="subcellular location">
    <subcellularLocation>
        <location evidence="1">Membrane</location>
        <topology evidence="1">Multi-pass membrane protein</topology>
    </subcellularLocation>
</comment>
<comment type="similarity">
    <text evidence="2">Belongs to the peroxisomal membrane protein PXMP2/4 family.</text>
</comment>
<dbReference type="EnsemblMetazoa" id="GPPI034896-RA">
    <property type="protein sequence ID" value="GPPI034896-PA"/>
    <property type="gene ID" value="GPPI034896"/>
</dbReference>
<organism evidence="7 8">
    <name type="scientific">Glossina palpalis gambiensis</name>
    <dbReference type="NCBI Taxonomy" id="67801"/>
    <lineage>
        <taxon>Eukaryota</taxon>
        <taxon>Metazoa</taxon>
        <taxon>Ecdysozoa</taxon>
        <taxon>Arthropoda</taxon>
        <taxon>Hexapoda</taxon>
        <taxon>Insecta</taxon>
        <taxon>Pterygota</taxon>
        <taxon>Neoptera</taxon>
        <taxon>Endopterygota</taxon>
        <taxon>Diptera</taxon>
        <taxon>Brachycera</taxon>
        <taxon>Muscomorpha</taxon>
        <taxon>Hippoboscoidea</taxon>
        <taxon>Glossinidae</taxon>
        <taxon>Glossina</taxon>
    </lineage>
</organism>
<keyword evidence="4" id="KW-1133">Transmembrane helix</keyword>
<protein>
    <recommendedName>
        <fullName evidence="6">Mitochondrial inner membrane protein Mpv17</fullName>
    </recommendedName>
</protein>
<dbReference type="PANTHER" id="PTHR11266:SF17">
    <property type="entry name" value="PROTEIN MPV17"/>
    <property type="match status" value="1"/>
</dbReference>
<dbReference type="Pfam" id="PF04117">
    <property type="entry name" value="Mpv17_PMP22"/>
    <property type="match status" value="1"/>
</dbReference>
<proteinExistence type="inferred from homology"/>
<evidence type="ECO:0000256" key="2">
    <source>
        <dbReference type="ARBA" id="ARBA00006824"/>
    </source>
</evidence>
<keyword evidence="3" id="KW-0812">Transmembrane</keyword>
<accession>A0A1B0BMM7</accession>
<reference evidence="8" key="1">
    <citation type="submission" date="2015-01" db="EMBL/GenBank/DDBJ databases">
        <authorList>
            <person name="Aksoy S."/>
            <person name="Warren W."/>
            <person name="Wilson R.K."/>
        </authorList>
    </citation>
    <scope>NUCLEOTIDE SEQUENCE [LARGE SCALE GENOMIC DNA]</scope>
    <source>
        <strain evidence="8">IAEA</strain>
    </source>
</reference>
<evidence type="ECO:0000313" key="7">
    <source>
        <dbReference type="EnsemblMetazoa" id="GPPI034896-PA"/>
    </source>
</evidence>
<evidence type="ECO:0000256" key="5">
    <source>
        <dbReference type="ARBA" id="ARBA00023136"/>
    </source>
</evidence>
<sequence>MAKWSYDQQPFHQFPKSHMKILTPFIRLQMIRQRLYCCPLPFARHDPNANVKSASSTTNVSKYFKSNAPACKWDNILAGVPTTTSGLSERACLSARTSLEDKSIILKTLPHFSLICCIATRVCWHNSLLGAKIKALIRCSAAFILVFKIFCSKGRANAAVFPDPVRALMITSLPSSSLGMAASCIKNFFSTMNIYSATPFKSSLKTLCNYFFGGCRTAFLMGAGDLLAQHYGGVKDLNSVNWVRTVKYATIGLCFMGPVLTYWSNIMHPWVCLQRNRTSAVFKQIISDQIYLAPTLNLGLVCLSDFADANFFAEIEQHMCEKYIFVMKRHYAFWPAVQIFCTFVIQPNLQLFFANAIAIGWFAYLSTVLNNDEAIQSKAEPTSEHKQRRRYFFL</sequence>
<evidence type="ECO:0000256" key="1">
    <source>
        <dbReference type="ARBA" id="ARBA00004141"/>
    </source>
</evidence>
<dbReference type="VEuPathDB" id="VectorBase:GPPI034896"/>
<dbReference type="EMBL" id="JXJN01017010">
    <property type="status" value="NOT_ANNOTATED_CDS"/>
    <property type="molecule type" value="Genomic_DNA"/>
</dbReference>
<evidence type="ECO:0000313" key="8">
    <source>
        <dbReference type="Proteomes" id="UP000092460"/>
    </source>
</evidence>
<dbReference type="PANTHER" id="PTHR11266">
    <property type="entry name" value="PEROXISOMAL MEMBRANE PROTEIN 2, PXMP2 MPV17"/>
    <property type="match status" value="1"/>
</dbReference>
<keyword evidence="8" id="KW-1185">Reference proteome</keyword>
<dbReference type="AlphaFoldDB" id="A0A1B0BMM7"/>
<dbReference type="GO" id="GO:0016020">
    <property type="term" value="C:membrane"/>
    <property type="evidence" value="ECO:0007669"/>
    <property type="project" value="UniProtKB-SubCell"/>
</dbReference>